<accession>A0A8D8Z2S7</accession>
<protein>
    <submittedName>
        <fullName evidence="2">Uncharacterized protein</fullName>
    </submittedName>
</protein>
<feature type="signal peptide" evidence="1">
    <location>
        <begin position="1"/>
        <end position="22"/>
    </location>
</feature>
<feature type="chain" id="PRO_5034118644" evidence="1">
    <location>
        <begin position="23"/>
        <end position="139"/>
    </location>
</feature>
<name>A0A8D8Z2S7_9HEMI</name>
<sequence length="139" mass="15958">MAGGNLFILGLFLMSMAVLNYAVEYDTIVWNPVDPATDTNFKIQMFAGKDLCAENNKGLCETDLKDAISKNYFQGQDLRACCEDAPDHKNICWVRRKKRMGIELSRRTTFEIQMWMEGNKSVCRYANHTYDVQIPLFGK</sequence>
<evidence type="ECO:0000313" key="2">
    <source>
        <dbReference type="EMBL" id="CAG6738727.1"/>
    </source>
</evidence>
<keyword evidence="1" id="KW-0732">Signal</keyword>
<dbReference type="AlphaFoldDB" id="A0A8D8Z2S7"/>
<evidence type="ECO:0000256" key="1">
    <source>
        <dbReference type="SAM" id="SignalP"/>
    </source>
</evidence>
<dbReference type="EMBL" id="HBUF01409342">
    <property type="protein sequence ID" value="CAG6738727.1"/>
    <property type="molecule type" value="Transcribed_RNA"/>
</dbReference>
<organism evidence="2">
    <name type="scientific">Cacopsylla melanoneura</name>
    <dbReference type="NCBI Taxonomy" id="428564"/>
    <lineage>
        <taxon>Eukaryota</taxon>
        <taxon>Metazoa</taxon>
        <taxon>Ecdysozoa</taxon>
        <taxon>Arthropoda</taxon>
        <taxon>Hexapoda</taxon>
        <taxon>Insecta</taxon>
        <taxon>Pterygota</taxon>
        <taxon>Neoptera</taxon>
        <taxon>Paraneoptera</taxon>
        <taxon>Hemiptera</taxon>
        <taxon>Sternorrhyncha</taxon>
        <taxon>Psylloidea</taxon>
        <taxon>Psyllidae</taxon>
        <taxon>Psyllinae</taxon>
        <taxon>Cacopsylla</taxon>
    </lineage>
</organism>
<reference evidence="2" key="1">
    <citation type="submission" date="2021-05" db="EMBL/GenBank/DDBJ databases">
        <authorList>
            <person name="Alioto T."/>
            <person name="Alioto T."/>
            <person name="Gomez Garrido J."/>
        </authorList>
    </citation>
    <scope>NUCLEOTIDE SEQUENCE</scope>
</reference>
<proteinExistence type="predicted"/>